<keyword evidence="2" id="KW-1185">Reference proteome</keyword>
<name>A0A6G1I0Y4_9PEZI</name>
<dbReference type="AlphaFoldDB" id="A0A6G1I0Y4"/>
<gene>
    <name evidence="1" type="ORF">EJ06DRAFT_369035</name>
</gene>
<proteinExistence type="predicted"/>
<dbReference type="GO" id="GO:0051213">
    <property type="term" value="F:dioxygenase activity"/>
    <property type="evidence" value="ECO:0007669"/>
    <property type="project" value="UniProtKB-KW"/>
</dbReference>
<dbReference type="InterPro" id="IPR008775">
    <property type="entry name" value="Phytyl_CoA_dOase-like"/>
</dbReference>
<keyword evidence="1" id="KW-0223">Dioxygenase</keyword>
<dbReference type="Proteomes" id="UP000799640">
    <property type="component" value="Unassembled WGS sequence"/>
</dbReference>
<keyword evidence="1" id="KW-0560">Oxidoreductase</keyword>
<sequence length="307" mass="34119">MATETTQTVTDAPSVTHLSPSPLLTDLNRDGYVIIPNALSPEQLTSLREAAGHITDLARKGQWPYIRTLPKQFPPWSSDPSNGIWGVQHLMHPDMPGQPLFAASYFTDAVVRPVMDLIGCTDDSELIMELYNLLVRPDSDFELRWHRDDIAATATAEEELARLNKPAWHAQWNLALYDDASLIVVPGSHARARTDAERAADPFEKNMPGQKIVQMKAGDVVFYNNNILHRGAYSASVERATLHGSIGHVKGNKERARNVLQHGVGAWVDKVDFSALPEELRGRAENMRRRLKQMGDVSGDVGFAHDD</sequence>
<dbReference type="Gene3D" id="2.60.120.620">
    <property type="entry name" value="q2cbj1_9rhob like domain"/>
    <property type="match status" value="1"/>
</dbReference>
<dbReference type="Pfam" id="PF05721">
    <property type="entry name" value="PhyH"/>
    <property type="match status" value="1"/>
</dbReference>
<dbReference type="SUPFAM" id="SSF51197">
    <property type="entry name" value="Clavaminate synthase-like"/>
    <property type="match status" value="1"/>
</dbReference>
<protein>
    <submittedName>
        <fullName evidence="1">Phytanoyl-CoA dioxygenase</fullName>
    </submittedName>
</protein>
<organism evidence="1 2">
    <name type="scientific">Trichodelitschia bisporula</name>
    <dbReference type="NCBI Taxonomy" id="703511"/>
    <lineage>
        <taxon>Eukaryota</taxon>
        <taxon>Fungi</taxon>
        <taxon>Dikarya</taxon>
        <taxon>Ascomycota</taxon>
        <taxon>Pezizomycotina</taxon>
        <taxon>Dothideomycetes</taxon>
        <taxon>Dothideomycetes incertae sedis</taxon>
        <taxon>Phaeotrichales</taxon>
        <taxon>Phaeotrichaceae</taxon>
        <taxon>Trichodelitschia</taxon>
    </lineage>
</organism>
<evidence type="ECO:0000313" key="2">
    <source>
        <dbReference type="Proteomes" id="UP000799640"/>
    </source>
</evidence>
<evidence type="ECO:0000313" key="1">
    <source>
        <dbReference type="EMBL" id="KAF2401940.1"/>
    </source>
</evidence>
<accession>A0A6G1I0Y4</accession>
<dbReference type="PANTHER" id="PTHR40470">
    <property type="entry name" value="PHYTANOYL-COA DIOXYGENASE FAMILY PROTEIN (AFU_ORTHOLOGUE AFUA_2G15850)"/>
    <property type="match status" value="1"/>
</dbReference>
<dbReference type="PANTHER" id="PTHR40470:SF1">
    <property type="entry name" value="PHYTANOYL-COA DIOXYGENASE FAMILY PROTEIN (AFU_ORTHOLOGUE AFUA_2G15850)"/>
    <property type="match status" value="1"/>
</dbReference>
<dbReference type="OrthoDB" id="2106152at2759"/>
<dbReference type="EMBL" id="ML996692">
    <property type="protein sequence ID" value="KAF2401940.1"/>
    <property type="molecule type" value="Genomic_DNA"/>
</dbReference>
<reference evidence="1" key="1">
    <citation type="journal article" date="2020" name="Stud. Mycol.">
        <title>101 Dothideomycetes genomes: a test case for predicting lifestyles and emergence of pathogens.</title>
        <authorList>
            <person name="Haridas S."/>
            <person name="Albert R."/>
            <person name="Binder M."/>
            <person name="Bloem J."/>
            <person name="Labutti K."/>
            <person name="Salamov A."/>
            <person name="Andreopoulos B."/>
            <person name="Baker S."/>
            <person name="Barry K."/>
            <person name="Bills G."/>
            <person name="Bluhm B."/>
            <person name="Cannon C."/>
            <person name="Castanera R."/>
            <person name="Culley D."/>
            <person name="Daum C."/>
            <person name="Ezra D."/>
            <person name="Gonzalez J."/>
            <person name="Henrissat B."/>
            <person name="Kuo A."/>
            <person name="Liang C."/>
            <person name="Lipzen A."/>
            <person name="Lutzoni F."/>
            <person name="Magnuson J."/>
            <person name="Mondo S."/>
            <person name="Nolan M."/>
            <person name="Ohm R."/>
            <person name="Pangilinan J."/>
            <person name="Park H.-J."/>
            <person name="Ramirez L."/>
            <person name="Alfaro M."/>
            <person name="Sun H."/>
            <person name="Tritt A."/>
            <person name="Yoshinaga Y."/>
            <person name="Zwiers L.-H."/>
            <person name="Turgeon B."/>
            <person name="Goodwin S."/>
            <person name="Spatafora J."/>
            <person name="Crous P."/>
            <person name="Grigoriev I."/>
        </authorList>
    </citation>
    <scope>NUCLEOTIDE SEQUENCE</scope>
    <source>
        <strain evidence="1">CBS 262.69</strain>
    </source>
</reference>